<keyword evidence="2" id="KW-1185">Reference proteome</keyword>
<dbReference type="EMBL" id="WHUW01000013">
    <property type="protein sequence ID" value="KAF8439809.1"/>
    <property type="molecule type" value="Genomic_DNA"/>
</dbReference>
<sequence length="170" mass="18176">MAIDYCKLIHPVSKWLVIHVNEGLDDLERPRPLSRSTRGDAIELEAQAANRPIPSSVSLTGSGGKFIVTSILVGSADVEGVPSMMIHAPYDLDGDDESAEHEEYVSSGSIGEGTMTSRWTISGRVYWVGRRGASTVHASNARPLVLDLSGSSGVEAFSGHDVGRAAYSHR</sequence>
<reference evidence="1" key="2">
    <citation type="journal article" date="2020" name="Nat. Commun.">
        <title>Large-scale genome sequencing of mycorrhizal fungi provides insights into the early evolution of symbiotic traits.</title>
        <authorList>
            <person name="Miyauchi S."/>
            <person name="Kiss E."/>
            <person name="Kuo A."/>
            <person name="Drula E."/>
            <person name="Kohler A."/>
            <person name="Sanchez-Garcia M."/>
            <person name="Morin E."/>
            <person name="Andreopoulos B."/>
            <person name="Barry K.W."/>
            <person name="Bonito G."/>
            <person name="Buee M."/>
            <person name="Carver A."/>
            <person name="Chen C."/>
            <person name="Cichocki N."/>
            <person name="Clum A."/>
            <person name="Culley D."/>
            <person name="Crous P.W."/>
            <person name="Fauchery L."/>
            <person name="Girlanda M."/>
            <person name="Hayes R.D."/>
            <person name="Keri Z."/>
            <person name="LaButti K."/>
            <person name="Lipzen A."/>
            <person name="Lombard V."/>
            <person name="Magnuson J."/>
            <person name="Maillard F."/>
            <person name="Murat C."/>
            <person name="Nolan M."/>
            <person name="Ohm R.A."/>
            <person name="Pangilinan J."/>
            <person name="Pereira M.F."/>
            <person name="Perotto S."/>
            <person name="Peter M."/>
            <person name="Pfister S."/>
            <person name="Riley R."/>
            <person name="Sitrit Y."/>
            <person name="Stielow J.B."/>
            <person name="Szollosi G."/>
            <person name="Zifcakova L."/>
            <person name="Stursova M."/>
            <person name="Spatafora J.W."/>
            <person name="Tedersoo L."/>
            <person name="Vaario L.M."/>
            <person name="Yamada A."/>
            <person name="Yan M."/>
            <person name="Wang P."/>
            <person name="Xu J."/>
            <person name="Bruns T."/>
            <person name="Baldrian P."/>
            <person name="Vilgalys R."/>
            <person name="Dunand C."/>
            <person name="Henrissat B."/>
            <person name="Grigoriev I.V."/>
            <person name="Hibbett D."/>
            <person name="Nagy L.G."/>
            <person name="Martin F.M."/>
        </authorList>
    </citation>
    <scope>NUCLEOTIDE SEQUENCE</scope>
    <source>
        <strain evidence="1">BED1</strain>
    </source>
</reference>
<evidence type="ECO:0000313" key="1">
    <source>
        <dbReference type="EMBL" id="KAF8439809.1"/>
    </source>
</evidence>
<accession>A0AAD4GE37</accession>
<evidence type="ECO:0000313" key="2">
    <source>
        <dbReference type="Proteomes" id="UP001194468"/>
    </source>
</evidence>
<proteinExistence type="predicted"/>
<comment type="caution">
    <text evidence="1">The sequence shown here is derived from an EMBL/GenBank/DDBJ whole genome shotgun (WGS) entry which is preliminary data.</text>
</comment>
<dbReference type="Proteomes" id="UP001194468">
    <property type="component" value="Unassembled WGS sequence"/>
</dbReference>
<dbReference type="AlphaFoldDB" id="A0AAD4GE37"/>
<reference evidence="1" key="1">
    <citation type="submission" date="2019-10" db="EMBL/GenBank/DDBJ databases">
        <authorList>
            <consortium name="DOE Joint Genome Institute"/>
            <person name="Kuo A."/>
            <person name="Miyauchi S."/>
            <person name="Kiss E."/>
            <person name="Drula E."/>
            <person name="Kohler A."/>
            <person name="Sanchez-Garcia M."/>
            <person name="Andreopoulos B."/>
            <person name="Barry K.W."/>
            <person name="Bonito G."/>
            <person name="Buee M."/>
            <person name="Carver A."/>
            <person name="Chen C."/>
            <person name="Cichocki N."/>
            <person name="Clum A."/>
            <person name="Culley D."/>
            <person name="Crous P.W."/>
            <person name="Fauchery L."/>
            <person name="Girlanda M."/>
            <person name="Hayes R."/>
            <person name="Keri Z."/>
            <person name="LaButti K."/>
            <person name="Lipzen A."/>
            <person name="Lombard V."/>
            <person name="Magnuson J."/>
            <person name="Maillard F."/>
            <person name="Morin E."/>
            <person name="Murat C."/>
            <person name="Nolan M."/>
            <person name="Ohm R."/>
            <person name="Pangilinan J."/>
            <person name="Pereira M."/>
            <person name="Perotto S."/>
            <person name="Peter M."/>
            <person name="Riley R."/>
            <person name="Sitrit Y."/>
            <person name="Stielow B."/>
            <person name="Szollosi G."/>
            <person name="Zifcakova L."/>
            <person name="Stursova M."/>
            <person name="Spatafora J.W."/>
            <person name="Tedersoo L."/>
            <person name="Vaario L.-M."/>
            <person name="Yamada A."/>
            <person name="Yan M."/>
            <person name="Wang P."/>
            <person name="Xu J."/>
            <person name="Bruns T."/>
            <person name="Baldrian P."/>
            <person name="Vilgalys R."/>
            <person name="Henrissat B."/>
            <person name="Grigoriev I.V."/>
            <person name="Hibbett D."/>
            <person name="Nagy L.G."/>
            <person name="Martin F.M."/>
        </authorList>
    </citation>
    <scope>NUCLEOTIDE SEQUENCE</scope>
    <source>
        <strain evidence="1">BED1</strain>
    </source>
</reference>
<gene>
    <name evidence="1" type="ORF">L210DRAFT_3645794</name>
</gene>
<name>A0AAD4GE37_BOLED</name>
<protein>
    <submittedName>
        <fullName evidence="1">Uncharacterized protein</fullName>
    </submittedName>
</protein>
<organism evidence="1 2">
    <name type="scientific">Boletus edulis BED1</name>
    <dbReference type="NCBI Taxonomy" id="1328754"/>
    <lineage>
        <taxon>Eukaryota</taxon>
        <taxon>Fungi</taxon>
        <taxon>Dikarya</taxon>
        <taxon>Basidiomycota</taxon>
        <taxon>Agaricomycotina</taxon>
        <taxon>Agaricomycetes</taxon>
        <taxon>Agaricomycetidae</taxon>
        <taxon>Boletales</taxon>
        <taxon>Boletineae</taxon>
        <taxon>Boletaceae</taxon>
        <taxon>Boletoideae</taxon>
        <taxon>Boletus</taxon>
    </lineage>
</organism>